<dbReference type="OrthoDB" id="9802516at2"/>
<dbReference type="PANTHER" id="PTHR34039">
    <property type="entry name" value="UPF0102 PROTEIN YRAN"/>
    <property type="match status" value="1"/>
</dbReference>
<organism evidence="3 4">
    <name type="scientific">Anaerococcus lactolyticus S7-1-13</name>
    <dbReference type="NCBI Taxonomy" id="1284686"/>
    <lineage>
        <taxon>Bacteria</taxon>
        <taxon>Bacillati</taxon>
        <taxon>Bacillota</taxon>
        <taxon>Tissierellia</taxon>
        <taxon>Tissierellales</taxon>
        <taxon>Peptoniphilaceae</taxon>
        <taxon>Anaerococcus</taxon>
    </lineage>
</organism>
<dbReference type="InterPro" id="IPR011856">
    <property type="entry name" value="tRNA_endonuc-like_dom_sf"/>
</dbReference>
<evidence type="ECO:0000256" key="1">
    <source>
        <dbReference type="ARBA" id="ARBA00006738"/>
    </source>
</evidence>
<dbReference type="Proteomes" id="UP000029579">
    <property type="component" value="Unassembled WGS sequence"/>
</dbReference>
<proteinExistence type="inferred from homology"/>
<dbReference type="InterPro" id="IPR003509">
    <property type="entry name" value="UPF0102_YraN-like"/>
</dbReference>
<dbReference type="InterPro" id="IPR011335">
    <property type="entry name" value="Restrct_endonuc-II-like"/>
</dbReference>
<protein>
    <recommendedName>
        <fullName evidence="2">UPF0102 protein HMPREF1630_02120</fullName>
    </recommendedName>
</protein>
<comment type="caution">
    <text evidence="3">The sequence shown here is derived from an EMBL/GenBank/DDBJ whole genome shotgun (WGS) entry which is preliminary data.</text>
</comment>
<dbReference type="RefSeq" id="WP_037326599.1">
    <property type="nucleotide sequence ID" value="NZ_JRMW01000024.1"/>
</dbReference>
<dbReference type="PANTHER" id="PTHR34039:SF1">
    <property type="entry name" value="UPF0102 PROTEIN YRAN"/>
    <property type="match status" value="1"/>
</dbReference>
<dbReference type="NCBIfam" id="TIGR00252">
    <property type="entry name" value="YraN family protein"/>
    <property type="match status" value="1"/>
</dbReference>
<sequence length="115" mass="13477">MTRKREIGDFGEELTASYLEKKGYRILDRNYSKPFGEIDVIAIKGDLIAFVEVKTRKSDDFAYAAEAVDFYKQQRIRRASQAYLVENDMTDFLMSFDVSEVYLDTRKINYIENAF</sequence>
<dbReference type="Gene3D" id="3.40.1350.10">
    <property type="match status" value="1"/>
</dbReference>
<dbReference type="HAMAP" id="MF_00048">
    <property type="entry name" value="UPF0102"/>
    <property type="match status" value="1"/>
</dbReference>
<gene>
    <name evidence="3" type="ORF">HMPREF1630_02120</name>
</gene>
<reference evidence="3 4" key="1">
    <citation type="submission" date="2014-07" db="EMBL/GenBank/DDBJ databases">
        <authorList>
            <person name="McCorrison J."/>
            <person name="Sanka R."/>
            <person name="Torralba M."/>
            <person name="Gillis M."/>
            <person name="Haft D.H."/>
            <person name="Methe B."/>
            <person name="Sutton G."/>
            <person name="Nelson K.E."/>
        </authorList>
    </citation>
    <scope>NUCLEOTIDE SEQUENCE [LARGE SCALE GENOMIC DNA]</scope>
    <source>
        <strain evidence="3 4">S7-1-13</strain>
    </source>
</reference>
<dbReference type="CDD" id="cd20736">
    <property type="entry name" value="PoNe_Nuclease"/>
    <property type="match status" value="1"/>
</dbReference>
<dbReference type="GO" id="GO:0003676">
    <property type="term" value="F:nucleic acid binding"/>
    <property type="evidence" value="ECO:0007669"/>
    <property type="project" value="InterPro"/>
</dbReference>
<evidence type="ECO:0000256" key="2">
    <source>
        <dbReference type="HAMAP-Rule" id="MF_00048"/>
    </source>
</evidence>
<dbReference type="eggNOG" id="COG0792">
    <property type="taxonomic scope" value="Bacteria"/>
</dbReference>
<comment type="similarity">
    <text evidence="1 2">Belongs to the UPF0102 family.</text>
</comment>
<dbReference type="Pfam" id="PF02021">
    <property type="entry name" value="UPF0102"/>
    <property type="match status" value="1"/>
</dbReference>
<evidence type="ECO:0000313" key="4">
    <source>
        <dbReference type="Proteomes" id="UP000029579"/>
    </source>
</evidence>
<dbReference type="EMBL" id="JRMW01000024">
    <property type="protein sequence ID" value="KGF04838.1"/>
    <property type="molecule type" value="Genomic_DNA"/>
</dbReference>
<dbReference type="AlphaFoldDB" id="A0A095X4V0"/>
<dbReference type="SUPFAM" id="SSF52980">
    <property type="entry name" value="Restriction endonuclease-like"/>
    <property type="match status" value="1"/>
</dbReference>
<name>A0A095X4V0_9FIRM</name>
<dbReference type="NCBIfam" id="NF009150">
    <property type="entry name" value="PRK12497.1-3"/>
    <property type="match status" value="1"/>
</dbReference>
<accession>A0A095X4V0</accession>
<evidence type="ECO:0000313" key="3">
    <source>
        <dbReference type="EMBL" id="KGF04838.1"/>
    </source>
</evidence>